<evidence type="ECO:0000313" key="2">
    <source>
        <dbReference type="EMBL" id="UOO90021.1"/>
    </source>
</evidence>
<name>A0ABY4E3R4_9NEIS</name>
<sequence length="222" mass="24447">MTAKLHLQTLYSWCERDGLPLPDLTDIDAKQRRRLSSLAKLSLAARVGLAANGDLSRTDHILWCSSFGDEHKTLHILQDIARDEAPSPTAFATSVHNATAGLYGMLYHDDVPTTSLNVGYSEFTAALLYAHALLQTQAATQVLVVCADEPLPEVYEQHEVQHAYAMACVLVPVDAHHPANLSILSTHPATTASHTSQALRFAEFWQQDTPILHLDTWQLCKA</sequence>
<organism evidence="2 3">
    <name type="scientific">Vitreoscilla massiliensis</name>
    <dbReference type="NCBI Taxonomy" id="1689272"/>
    <lineage>
        <taxon>Bacteria</taxon>
        <taxon>Pseudomonadati</taxon>
        <taxon>Pseudomonadota</taxon>
        <taxon>Betaproteobacteria</taxon>
        <taxon>Neisseriales</taxon>
        <taxon>Neisseriaceae</taxon>
        <taxon>Vitreoscilla</taxon>
    </lineage>
</organism>
<protein>
    <submittedName>
        <fullName evidence="2">Beta-ketoacyl synthase chain length factor</fullName>
    </submittedName>
</protein>
<reference evidence="2 3" key="1">
    <citation type="journal article" date="2022" name="Res Sq">
        <title>Evolution of multicellular longitudinally dividing oral cavity symbionts (Neisseriaceae).</title>
        <authorList>
            <person name="Nyongesa S."/>
            <person name="Weber P."/>
            <person name="Bernet E."/>
            <person name="Pullido F."/>
            <person name="Nieckarz M."/>
            <person name="Delaby M."/>
            <person name="Nieves C."/>
            <person name="Viehboeck T."/>
            <person name="Krause N."/>
            <person name="Rivera-Millot A."/>
            <person name="Nakamura A."/>
            <person name="Vischer N."/>
            <person name="VanNieuwenhze M."/>
            <person name="Brun Y."/>
            <person name="Cava F."/>
            <person name="Bulgheresi S."/>
            <person name="Veyrier F."/>
        </authorList>
    </citation>
    <scope>NUCLEOTIDE SEQUENCE [LARGE SCALE GENOMIC DNA]</scope>
    <source>
        <strain evidence="2 3">SN4</strain>
    </source>
</reference>
<dbReference type="InterPro" id="IPR014030">
    <property type="entry name" value="Ketoacyl_synth_N"/>
</dbReference>
<dbReference type="SUPFAM" id="SSF53901">
    <property type="entry name" value="Thiolase-like"/>
    <property type="match status" value="1"/>
</dbReference>
<keyword evidence="3" id="KW-1185">Reference proteome</keyword>
<accession>A0ABY4E3R4</accession>
<dbReference type="Pfam" id="PF13723">
    <property type="entry name" value="Ketoacyl-synt_2"/>
    <property type="match status" value="1"/>
</dbReference>
<gene>
    <name evidence="2" type="ORF">LVJ82_03260</name>
</gene>
<proteinExistence type="predicted"/>
<dbReference type="RefSeq" id="WP_058356078.1">
    <property type="nucleotide sequence ID" value="NZ_CABKVG010000008.1"/>
</dbReference>
<evidence type="ECO:0000313" key="3">
    <source>
        <dbReference type="Proteomes" id="UP000832011"/>
    </source>
</evidence>
<dbReference type="Gene3D" id="3.40.47.10">
    <property type="match status" value="1"/>
</dbReference>
<feature type="domain" description="Beta-ketoacyl synthase-like N-terminal" evidence="1">
    <location>
        <begin position="19"/>
        <end position="198"/>
    </location>
</feature>
<dbReference type="InterPro" id="IPR016039">
    <property type="entry name" value="Thiolase-like"/>
</dbReference>
<dbReference type="Proteomes" id="UP000832011">
    <property type="component" value="Chromosome"/>
</dbReference>
<evidence type="ECO:0000259" key="1">
    <source>
        <dbReference type="Pfam" id="PF13723"/>
    </source>
</evidence>
<dbReference type="EMBL" id="CP091511">
    <property type="protein sequence ID" value="UOO90021.1"/>
    <property type="molecule type" value="Genomic_DNA"/>
</dbReference>